<keyword evidence="5" id="KW-0143">Chaperone</keyword>
<feature type="domain" description="Pili assembly chaperone C-terminal" evidence="8">
    <location>
        <begin position="170"/>
        <end position="232"/>
    </location>
</feature>
<reference evidence="9" key="1">
    <citation type="submission" date="2018-07" db="EMBL/GenBank/DDBJ databases">
        <authorList>
            <consortium name="PulseNet: The National Subtyping Network for Foodborne Disease Surveillance"/>
            <person name="Tarr C.L."/>
            <person name="Trees E."/>
            <person name="Katz L.S."/>
            <person name="Carleton-Romer H.A."/>
            <person name="Stroika S."/>
            <person name="Kucerova Z."/>
            <person name="Roache K.F."/>
            <person name="Sabol A.L."/>
            <person name="Besser J."/>
            <person name="Gerner-Smidt P."/>
        </authorList>
    </citation>
    <scope>NUCLEOTIDE SEQUENCE</scope>
    <source>
        <strain evidence="9">PNUSAS015592</strain>
    </source>
</reference>
<evidence type="ECO:0000259" key="7">
    <source>
        <dbReference type="Pfam" id="PF00345"/>
    </source>
</evidence>
<keyword evidence="3 6" id="KW-0732">Signal</keyword>
<feature type="domain" description="Pili assembly chaperone N-terminal" evidence="7">
    <location>
        <begin position="32"/>
        <end position="148"/>
    </location>
</feature>
<proteinExistence type="inferred from homology"/>
<dbReference type="InterPro" id="IPR050643">
    <property type="entry name" value="Periplasmic_pilus_chap"/>
</dbReference>
<gene>
    <name evidence="9" type="ORF">CEJ09_24000</name>
</gene>
<dbReference type="Pfam" id="PF00345">
    <property type="entry name" value="PapD_N"/>
    <property type="match status" value="1"/>
</dbReference>
<feature type="signal peptide" evidence="6">
    <location>
        <begin position="1"/>
        <end position="30"/>
    </location>
</feature>
<dbReference type="Pfam" id="PF02753">
    <property type="entry name" value="PapD_C"/>
    <property type="match status" value="1"/>
</dbReference>
<comment type="caution">
    <text evidence="9">The sequence shown here is derived from an EMBL/GenBank/DDBJ whole genome shotgun (WGS) entry which is preliminary data.</text>
</comment>
<feature type="chain" id="PRO_5030140182" evidence="6">
    <location>
        <begin position="31"/>
        <end position="237"/>
    </location>
</feature>
<name>A0A5V0QG02_SALER</name>
<dbReference type="SUPFAM" id="SSF49354">
    <property type="entry name" value="PapD-like"/>
    <property type="match status" value="1"/>
</dbReference>
<evidence type="ECO:0000256" key="3">
    <source>
        <dbReference type="ARBA" id="ARBA00022729"/>
    </source>
</evidence>
<dbReference type="InterPro" id="IPR016147">
    <property type="entry name" value="Pili_assmbl_chaperone_N"/>
</dbReference>
<evidence type="ECO:0000256" key="1">
    <source>
        <dbReference type="ARBA" id="ARBA00004418"/>
    </source>
</evidence>
<organism evidence="9">
    <name type="scientific">Salmonella enterica</name>
    <name type="common">Salmonella choleraesuis</name>
    <dbReference type="NCBI Taxonomy" id="28901"/>
    <lineage>
        <taxon>Bacteria</taxon>
        <taxon>Pseudomonadati</taxon>
        <taxon>Pseudomonadota</taxon>
        <taxon>Gammaproteobacteria</taxon>
        <taxon>Enterobacterales</taxon>
        <taxon>Enterobacteriaceae</taxon>
        <taxon>Salmonella</taxon>
    </lineage>
</organism>
<comment type="similarity">
    <text evidence="2">Belongs to the periplasmic pilus chaperone family.</text>
</comment>
<evidence type="ECO:0000313" key="9">
    <source>
        <dbReference type="EMBL" id="EBS7984828.1"/>
    </source>
</evidence>
<dbReference type="PRINTS" id="PR00969">
    <property type="entry name" value="CHAPERONPILI"/>
</dbReference>
<evidence type="ECO:0000256" key="6">
    <source>
        <dbReference type="SAM" id="SignalP"/>
    </source>
</evidence>
<protein>
    <submittedName>
        <fullName evidence="9">Fimbrial chaperone</fullName>
    </submittedName>
</protein>
<dbReference type="GO" id="GO:0030288">
    <property type="term" value="C:outer membrane-bounded periplasmic space"/>
    <property type="evidence" value="ECO:0007669"/>
    <property type="project" value="InterPro"/>
</dbReference>
<evidence type="ECO:0000259" key="8">
    <source>
        <dbReference type="Pfam" id="PF02753"/>
    </source>
</evidence>
<dbReference type="InterPro" id="IPR001829">
    <property type="entry name" value="Pili_assmbl_chaperone_bac"/>
</dbReference>
<accession>A0A5V0QG02</accession>
<dbReference type="AlphaFoldDB" id="A0A5V0QG02"/>
<dbReference type="InterPro" id="IPR036316">
    <property type="entry name" value="Pili_assmbl_chap_C_dom_sf"/>
</dbReference>
<dbReference type="InterPro" id="IPR013783">
    <property type="entry name" value="Ig-like_fold"/>
</dbReference>
<dbReference type="GO" id="GO:0071555">
    <property type="term" value="P:cell wall organization"/>
    <property type="evidence" value="ECO:0007669"/>
    <property type="project" value="InterPro"/>
</dbReference>
<dbReference type="PANTHER" id="PTHR30251">
    <property type="entry name" value="PILUS ASSEMBLY CHAPERONE"/>
    <property type="match status" value="1"/>
</dbReference>
<evidence type="ECO:0000256" key="5">
    <source>
        <dbReference type="ARBA" id="ARBA00023186"/>
    </source>
</evidence>
<dbReference type="SUPFAM" id="SSF49584">
    <property type="entry name" value="Periplasmic chaperone C-domain"/>
    <property type="match status" value="1"/>
</dbReference>
<dbReference type="Gene3D" id="2.60.40.10">
    <property type="entry name" value="Immunoglobulins"/>
    <property type="match status" value="2"/>
</dbReference>
<dbReference type="NCBIfam" id="NF011758">
    <property type="entry name" value="PRK15211.1"/>
    <property type="match status" value="1"/>
</dbReference>
<dbReference type="EMBL" id="AAGWQQ010000113">
    <property type="protein sequence ID" value="EBS7984828.1"/>
    <property type="molecule type" value="Genomic_DNA"/>
</dbReference>
<comment type="subcellular location">
    <subcellularLocation>
        <location evidence="1">Periplasm</location>
    </subcellularLocation>
</comment>
<evidence type="ECO:0000256" key="2">
    <source>
        <dbReference type="ARBA" id="ARBA00007399"/>
    </source>
</evidence>
<dbReference type="InterPro" id="IPR008962">
    <property type="entry name" value="PapD-like_sf"/>
</dbReference>
<keyword evidence="4" id="KW-0574">Periplasm</keyword>
<evidence type="ECO:0000256" key="4">
    <source>
        <dbReference type="ARBA" id="ARBA00022764"/>
    </source>
</evidence>
<sequence length="237" mass="26811">MKFRRFVVNKFRLAVVSTLMALTMSSSALAAFTLNGTRFIYEEGKKNISFEVTNKSDNPYGGQVWIENVSQPKDQVFITPMPAFFKVNDKEKQLVRLMSVSDALPKDRESLFRLNVQELPPKPKETEGNAIALAMNTRVKVFYRPKALSAGREKAEEQVQLVRRGGDTYLKNPTPYYFAITKIYVNKKLISLTGDTDRQVGEFAPFSEVMVNNIPSSGEITFDAVDDWGGVRNYTVK</sequence>
<dbReference type="PANTHER" id="PTHR30251:SF2">
    <property type="entry name" value="FIMBRIAL CHAPERONE YADV-RELATED"/>
    <property type="match status" value="1"/>
</dbReference>
<dbReference type="InterPro" id="IPR016148">
    <property type="entry name" value="Pili_assmbl_chaperone_C"/>
</dbReference>